<dbReference type="CDD" id="cd00022">
    <property type="entry name" value="BIR"/>
    <property type="match status" value="3"/>
</dbReference>
<dbReference type="PROSITE" id="PS50837">
    <property type="entry name" value="NACHT"/>
    <property type="match status" value="1"/>
</dbReference>
<dbReference type="Gene3D" id="3.40.50.300">
    <property type="entry name" value="P-loop containing nucleotide triphosphate hydrolases"/>
    <property type="match status" value="1"/>
</dbReference>
<dbReference type="SUPFAM" id="SSF57924">
    <property type="entry name" value="Inhibitor of apoptosis (IAP) repeat"/>
    <property type="match status" value="3"/>
</dbReference>
<evidence type="ECO:0000256" key="6">
    <source>
        <dbReference type="ARBA" id="ARBA00022840"/>
    </source>
</evidence>
<dbReference type="EMBL" id="CM004466">
    <property type="protein sequence ID" value="OCU02366.1"/>
    <property type="molecule type" value="Genomic_DNA"/>
</dbReference>
<dbReference type="InterPro" id="IPR040535">
    <property type="entry name" value="NLRC4_HD"/>
</dbReference>
<dbReference type="GO" id="GO:0072557">
    <property type="term" value="C:IPAF inflammasome complex"/>
    <property type="evidence" value="ECO:0007669"/>
    <property type="project" value="TreeGrafter"/>
</dbReference>
<dbReference type="SUPFAM" id="SSF52540">
    <property type="entry name" value="P-loop containing nucleoside triphosphate hydrolases"/>
    <property type="match status" value="1"/>
</dbReference>
<dbReference type="SUPFAM" id="SSF52047">
    <property type="entry name" value="RNI-like"/>
    <property type="match status" value="1"/>
</dbReference>
<name>A0A974I5Q3_XENLA</name>
<keyword evidence="4" id="KW-0547">Nucleotide-binding</keyword>
<evidence type="ECO:0000313" key="9">
    <source>
        <dbReference type="Proteomes" id="UP000694892"/>
    </source>
</evidence>
<evidence type="ECO:0000313" key="8">
    <source>
        <dbReference type="EMBL" id="OCU02366.1"/>
    </source>
</evidence>
<evidence type="ECO:0000256" key="1">
    <source>
        <dbReference type="ARBA" id="ARBA00022703"/>
    </source>
</evidence>
<dbReference type="InterPro" id="IPR001370">
    <property type="entry name" value="BIR_rpt"/>
</dbReference>
<dbReference type="Proteomes" id="UP000694892">
    <property type="component" value="Chromosome 1L"/>
</dbReference>
<dbReference type="GO" id="GO:0006915">
    <property type="term" value="P:apoptotic process"/>
    <property type="evidence" value="ECO:0007669"/>
    <property type="project" value="UniProtKB-KW"/>
</dbReference>
<dbReference type="InterPro" id="IPR053882">
    <property type="entry name" value="Nlrc4-like_WHD"/>
</dbReference>
<evidence type="ECO:0000256" key="4">
    <source>
        <dbReference type="ARBA" id="ARBA00022741"/>
    </source>
</evidence>
<keyword evidence="3" id="KW-0677">Repeat</keyword>
<evidence type="ECO:0000259" key="7">
    <source>
        <dbReference type="PROSITE" id="PS50837"/>
    </source>
</evidence>
<dbReference type="PANTHER" id="PTHR46914">
    <property type="entry name" value="BACULOVIRAL IAP REPEAT-CONTAINING PROTEIN 1"/>
    <property type="match status" value="1"/>
</dbReference>
<accession>A0A974I5Q3</accession>
<dbReference type="PROSITE" id="PS50143">
    <property type="entry name" value="BIR_REPEAT_2"/>
    <property type="match status" value="3"/>
</dbReference>
<organism evidence="8 9">
    <name type="scientific">Xenopus laevis</name>
    <name type="common">African clawed frog</name>
    <dbReference type="NCBI Taxonomy" id="8355"/>
    <lineage>
        <taxon>Eukaryota</taxon>
        <taxon>Metazoa</taxon>
        <taxon>Chordata</taxon>
        <taxon>Craniata</taxon>
        <taxon>Vertebrata</taxon>
        <taxon>Euteleostomi</taxon>
        <taxon>Amphibia</taxon>
        <taxon>Batrachia</taxon>
        <taxon>Anura</taxon>
        <taxon>Pipoidea</taxon>
        <taxon>Pipidae</taxon>
        <taxon>Xenopodinae</taxon>
        <taxon>Xenopus</taxon>
        <taxon>Xenopus</taxon>
    </lineage>
</organism>
<dbReference type="PANTHER" id="PTHR46914:SF1">
    <property type="entry name" value="BACULOVIRAL IAP REPEAT-CONTAINING PROTEIN 1"/>
    <property type="match status" value="1"/>
</dbReference>
<protein>
    <recommendedName>
        <fullName evidence="7">NACHT domain-containing protein</fullName>
    </recommendedName>
</protein>
<dbReference type="GO" id="GO:0042742">
    <property type="term" value="P:defense response to bacterium"/>
    <property type="evidence" value="ECO:0007669"/>
    <property type="project" value="TreeGrafter"/>
</dbReference>
<dbReference type="Pfam" id="PF05729">
    <property type="entry name" value="NACHT"/>
    <property type="match status" value="1"/>
</dbReference>
<dbReference type="GO" id="GO:0046872">
    <property type="term" value="F:metal ion binding"/>
    <property type="evidence" value="ECO:0007669"/>
    <property type="project" value="UniProtKB-KW"/>
</dbReference>
<sequence length="1304" mass="149503">MRSEARRLQSFLSLKQSSLWCPKAMARAGFYFTGVDVSVQCFCCGLVICTGSIQTLPLESHTTHNPCCGFLQGKDVGNIPKYEIRVQKPEVPQRDLQEYAAEESRLNSFKDWPFYARIQPDKLSAAGFIFTGIKDTVQCFFCAGCLGNWEENDDPWKEHAKWFPECNFLASIKTEDEVNQYISCYKEFSGYTGSKPSGPFGVGDPVNYYKGKNSVTSWLPINKWGCYKCPSCPSCRYMTPGQRDTVQCFYCAGCLGNWDENDDPWKQHAELFPECEFLKSFTNLDPIDYVLMQLVPHQEKIKTPKNSDLDAPTEDWLTKLRHQLMDMYNNPQFTKLLSFANCSNVSIDLKSLFADISVTAKDTKNQPLKQLTLPDILSDLVDITMIEGEAGSGKTALLRKIAILWASGTCPMLSRFILVFYISVTFIEKQQTLSQIISKHLTGSSTSLTEDILLKIIKQLKNQVLFLLDDYGTKDFVPEPIENLLQKNHWNRVSLAVTVRTDQGKKLRQYARTILSIQDFPLYSSMYIYRHLFSHDIPFLKTFFTKMEFSDIFKAVLKTPMFTCALCVFWIQNPNRELSSDISVCKAYLMYTKLKHPRETERVEALVSLCGDLALDGVFKSQFDFTDEDLIAIGLSGEDALSFGLLSKFTSQRLRPIYRFFYPTFQEFLASQRMDDLLQSENEIMKEKGLGYLQQINTYSQVEEQSNYLKLCCLHSAETTSVIVSHLLFLLNKFETPDSQTDIEFSLKQNPLLTDLKQFSRGNEKVLILAIQLSAMVNSASQCASLILQYLKGKDICVDLSFPNMPLLLFLKKYPEGLSFIRSLRLAIYKTESSTLSKFLELSTAYFPDIPTVEHDYSMALRLNPDIPKMVNLFDYFTQTPVDISDLDINTSQHKIALLKIDVNGSISDLDTYLGNLLAFLSLADHIELRLSQSPGFIEAVWPCIDLYSTSFVKCSFHGIELNMTEQDLILQMSSLESLQMTQMNPPEYLLSHLDRFRQLKELIMNPPNDVEVVRFFPDGFKELRDLEKLVLNNVNLSKDSGKLAEFIAAFSNLTCFHLECDQCPEFKKVFEGLSHNRNIQEINLRGRFLYDSLMVYLASLLPLFPNLKIFDIKNMYFNNMERANIFVVALPCLTQLEELYLPGGCGIRMIPETIIQQFQYLRNLRIISFPSNVLNDACLLQLAHAVREGHLSNIEKLDLHANHDITQSGWRDFFQLVDHLPKLNTLSISRAYGREIKTDPLTFIALVQCVARLPSLRSLSMFSWLLDEKDIEMFNDMRKKHPQGERFELQWQWFLPFAAIVKD</sequence>
<reference evidence="9" key="1">
    <citation type="journal article" date="2016" name="Nature">
        <title>Genome evolution in the allotetraploid frog Xenopus laevis.</title>
        <authorList>
            <person name="Session A.M."/>
            <person name="Uno Y."/>
            <person name="Kwon T."/>
            <person name="Chapman J.A."/>
            <person name="Toyoda A."/>
            <person name="Takahashi S."/>
            <person name="Fukui A."/>
            <person name="Hikosaka A."/>
            <person name="Suzuki A."/>
            <person name="Kondo M."/>
            <person name="van Heeringen S.J."/>
            <person name="Quigley I."/>
            <person name="Heinz S."/>
            <person name="Ogino H."/>
            <person name="Ochi H."/>
            <person name="Hellsten U."/>
            <person name="Lyons J.B."/>
            <person name="Simakov O."/>
            <person name="Putnam N."/>
            <person name="Stites J."/>
            <person name="Kuroki Y."/>
            <person name="Tanaka T."/>
            <person name="Michiue T."/>
            <person name="Watanabe M."/>
            <person name="Bogdanovic O."/>
            <person name="Lister R."/>
            <person name="Georgiou G."/>
            <person name="Paranjpe S.S."/>
            <person name="van Kruijsbergen I."/>
            <person name="Shu S."/>
            <person name="Carlson J."/>
            <person name="Kinoshita T."/>
            <person name="Ohta Y."/>
            <person name="Mawaribuchi S."/>
            <person name="Jenkins J."/>
            <person name="Grimwood J."/>
            <person name="Schmutz J."/>
            <person name="Mitros T."/>
            <person name="Mozaffari S.V."/>
            <person name="Suzuki Y."/>
            <person name="Haramoto Y."/>
            <person name="Yamamoto T.S."/>
            <person name="Takagi C."/>
            <person name="Heald R."/>
            <person name="Miller K."/>
            <person name="Haudenschild C."/>
            <person name="Kitzman J."/>
            <person name="Nakayama T."/>
            <person name="Izutsu Y."/>
            <person name="Robert J."/>
            <person name="Fortriede J."/>
            <person name="Burns K."/>
            <person name="Lotay V."/>
            <person name="Karimi K."/>
            <person name="Yasuoka Y."/>
            <person name="Dichmann D.S."/>
            <person name="Flajnik M.F."/>
            <person name="Houston D.W."/>
            <person name="Shendure J."/>
            <person name="DuPasquier L."/>
            <person name="Vize P.D."/>
            <person name="Zorn A.M."/>
            <person name="Ito M."/>
            <person name="Marcotte E.M."/>
            <person name="Wallingford J.B."/>
            <person name="Ito Y."/>
            <person name="Asashima M."/>
            <person name="Ueno N."/>
            <person name="Matsuda Y."/>
            <person name="Veenstra G.J."/>
            <person name="Fujiyama A."/>
            <person name="Harland R.M."/>
            <person name="Taira M."/>
            <person name="Rokhsar D.S."/>
        </authorList>
    </citation>
    <scope>NUCLEOTIDE SEQUENCE [LARGE SCALE GENOMIC DNA]</scope>
    <source>
        <strain evidence="9">J</strain>
    </source>
</reference>
<dbReference type="GO" id="GO:0016045">
    <property type="term" value="P:detection of bacterium"/>
    <property type="evidence" value="ECO:0007669"/>
    <property type="project" value="TreeGrafter"/>
</dbReference>
<evidence type="ECO:0000256" key="2">
    <source>
        <dbReference type="ARBA" id="ARBA00022723"/>
    </source>
</evidence>
<dbReference type="Gene3D" id="3.80.10.10">
    <property type="entry name" value="Ribonuclease Inhibitor"/>
    <property type="match status" value="1"/>
</dbReference>
<proteinExistence type="predicted"/>
<dbReference type="GO" id="GO:0070269">
    <property type="term" value="P:pyroptotic inflammatory response"/>
    <property type="evidence" value="ECO:0007669"/>
    <property type="project" value="TreeGrafter"/>
</dbReference>
<dbReference type="PROSITE" id="PS01282">
    <property type="entry name" value="BIR_REPEAT_1"/>
    <property type="match status" value="1"/>
</dbReference>
<evidence type="ECO:0000256" key="3">
    <source>
        <dbReference type="ARBA" id="ARBA00022737"/>
    </source>
</evidence>
<dbReference type="GO" id="GO:0043027">
    <property type="term" value="F:cysteine-type endopeptidase inhibitor activity involved in apoptotic process"/>
    <property type="evidence" value="ECO:0007669"/>
    <property type="project" value="InterPro"/>
</dbReference>
<keyword evidence="2" id="KW-0479">Metal-binding</keyword>
<dbReference type="Pfam" id="PF00653">
    <property type="entry name" value="BIR"/>
    <property type="match status" value="3"/>
</dbReference>
<dbReference type="InterPro" id="IPR028789">
    <property type="entry name" value="Naip"/>
</dbReference>
<dbReference type="InterPro" id="IPR032675">
    <property type="entry name" value="LRR_dom_sf"/>
</dbReference>
<dbReference type="GO" id="GO:0043066">
    <property type="term" value="P:negative regulation of apoptotic process"/>
    <property type="evidence" value="ECO:0007669"/>
    <property type="project" value="InterPro"/>
</dbReference>
<dbReference type="SMART" id="SM00238">
    <property type="entry name" value="BIR"/>
    <property type="match status" value="3"/>
</dbReference>
<dbReference type="GO" id="GO:0005524">
    <property type="term" value="F:ATP binding"/>
    <property type="evidence" value="ECO:0007669"/>
    <property type="project" value="UniProtKB-KW"/>
</dbReference>
<dbReference type="Gene3D" id="1.10.1170.10">
    <property type="entry name" value="Inhibitor Of Apoptosis Protein (2mihbC-IAP-1), Chain A"/>
    <property type="match status" value="3"/>
</dbReference>
<gene>
    <name evidence="8" type="ORF">XELAEV_18008129mg</name>
</gene>
<dbReference type="InterPro" id="IPR027417">
    <property type="entry name" value="P-loop_NTPase"/>
</dbReference>
<dbReference type="Pfam" id="PF17889">
    <property type="entry name" value="NLRC4_HD"/>
    <property type="match status" value="1"/>
</dbReference>
<feature type="domain" description="NACHT" evidence="7">
    <location>
        <begin position="382"/>
        <end position="502"/>
    </location>
</feature>
<keyword evidence="1" id="KW-0053">Apoptosis</keyword>
<dbReference type="InterPro" id="IPR007111">
    <property type="entry name" value="NACHT_NTPase"/>
</dbReference>
<keyword evidence="6" id="KW-0067">ATP-binding</keyword>
<dbReference type="Pfam" id="PF22524">
    <property type="entry name" value="WHD_Nlrc4"/>
    <property type="match status" value="1"/>
</dbReference>
<evidence type="ECO:0000256" key="5">
    <source>
        <dbReference type="ARBA" id="ARBA00022833"/>
    </source>
</evidence>
<keyword evidence="5" id="KW-0862">Zinc</keyword>